<evidence type="ECO:0000313" key="3">
    <source>
        <dbReference type="Proteomes" id="UP000682739"/>
    </source>
</evidence>
<sequence length="319" mass="33587">MNKQAVFALSILLLSPTLWADTGSKLLATGGITSFEGSAGGGITPWALIAGYASQEEVNATANVQRLDVGEYQLSTYGAAVGAYDRFEFSLQKQSLDVSSGVVTNVFNAVTGGPTPALIAPSTKIEQTIIGAKYKLFGDAIYDANPFLPQVSVGIQYKTNNSFDNSLALYNGAIPAPNTGVPMLLGAKEGSGTDVYVSATKVWLGLANGKNVLLNATARYSKANTFGLLGFGSATDDSYELEWAASLAMFTGTNTIVGMEVRQQADRLGGLASTDTVTDFFITYLPSKEWSITAAYVDLGNLPFQPDTSGLYLSITANL</sequence>
<dbReference type="InterPro" id="IPR021393">
    <property type="entry name" value="DUF3034"/>
</dbReference>
<dbReference type="Pfam" id="PF11231">
    <property type="entry name" value="DUF3034"/>
    <property type="match status" value="1"/>
</dbReference>
<organism evidence="2 3">
    <name type="scientific">Psychrosphaera ytuae</name>
    <dbReference type="NCBI Taxonomy" id="2820710"/>
    <lineage>
        <taxon>Bacteria</taxon>
        <taxon>Pseudomonadati</taxon>
        <taxon>Pseudomonadota</taxon>
        <taxon>Gammaproteobacteria</taxon>
        <taxon>Alteromonadales</taxon>
        <taxon>Pseudoalteromonadaceae</taxon>
        <taxon>Psychrosphaera</taxon>
    </lineage>
</organism>
<evidence type="ECO:0000256" key="1">
    <source>
        <dbReference type="SAM" id="SignalP"/>
    </source>
</evidence>
<keyword evidence="1" id="KW-0732">Signal</keyword>
<gene>
    <name evidence="2" type="ORF">J1N51_06610</name>
</gene>
<dbReference type="KEGG" id="psym:J1N51_06610"/>
<dbReference type="RefSeq" id="WP_208833140.1">
    <property type="nucleotide sequence ID" value="NZ_CP072110.1"/>
</dbReference>
<name>A0A975DDE1_9GAMM</name>
<dbReference type="Proteomes" id="UP000682739">
    <property type="component" value="Chromosome"/>
</dbReference>
<proteinExistence type="predicted"/>
<evidence type="ECO:0000313" key="2">
    <source>
        <dbReference type="EMBL" id="QTH65105.1"/>
    </source>
</evidence>
<keyword evidence="3" id="KW-1185">Reference proteome</keyword>
<reference evidence="2" key="1">
    <citation type="submission" date="2021-03" db="EMBL/GenBank/DDBJ databases">
        <title>Description of Psychrosphaera ytuae sp. nov. isolated from deep sea sediment of South China Sea.</title>
        <authorList>
            <person name="Zhang J."/>
            <person name="Xu X.-D."/>
        </authorList>
    </citation>
    <scope>NUCLEOTIDE SEQUENCE</scope>
    <source>
        <strain evidence="2">MTZ26</strain>
    </source>
</reference>
<dbReference type="EMBL" id="CP072110">
    <property type="protein sequence ID" value="QTH65105.1"/>
    <property type="molecule type" value="Genomic_DNA"/>
</dbReference>
<dbReference type="AlphaFoldDB" id="A0A975DDE1"/>
<feature type="signal peptide" evidence="1">
    <location>
        <begin position="1"/>
        <end position="20"/>
    </location>
</feature>
<accession>A0A975DDE1</accession>
<protein>
    <submittedName>
        <fullName evidence="2">DUF3034 family protein</fullName>
    </submittedName>
</protein>
<feature type="chain" id="PRO_5037984432" evidence="1">
    <location>
        <begin position="21"/>
        <end position="319"/>
    </location>
</feature>